<evidence type="ECO:0000313" key="1">
    <source>
        <dbReference type="EMBL" id="AXC10302.1"/>
    </source>
</evidence>
<dbReference type="KEGG" id="abas:ACPOL_0949"/>
<keyword evidence="2" id="KW-1185">Reference proteome</keyword>
<protein>
    <submittedName>
        <fullName evidence="1">Uncharacterized protein</fullName>
    </submittedName>
</protein>
<name>A0A2Z5FUB1_9BACT</name>
<gene>
    <name evidence="1" type="ORF">ACPOL_0949</name>
</gene>
<reference evidence="1 2" key="1">
    <citation type="journal article" date="2018" name="Front. Microbiol.">
        <title>Hydrolytic Capabilities as a Key to Environmental Success: Chitinolytic and Cellulolytic Acidobacteria From Acidic Sub-arctic Soils and Boreal Peatlands.</title>
        <authorList>
            <person name="Belova S.E."/>
            <person name="Ravin N.V."/>
            <person name="Pankratov T.A."/>
            <person name="Rakitin A.L."/>
            <person name="Ivanova A.A."/>
            <person name="Beletsky A.V."/>
            <person name="Mardanov A.V."/>
            <person name="Sinninghe Damste J.S."/>
            <person name="Dedysh S.N."/>
        </authorList>
    </citation>
    <scope>NUCLEOTIDE SEQUENCE [LARGE SCALE GENOMIC DNA]</scope>
    <source>
        <strain evidence="1 2">SBC82</strain>
    </source>
</reference>
<dbReference type="Proteomes" id="UP000253606">
    <property type="component" value="Chromosome"/>
</dbReference>
<accession>A0A2Z5FUB1</accession>
<dbReference type="AlphaFoldDB" id="A0A2Z5FUB1"/>
<dbReference type="EMBL" id="CP030840">
    <property type="protein sequence ID" value="AXC10302.1"/>
    <property type="molecule type" value="Genomic_DNA"/>
</dbReference>
<organism evidence="1 2">
    <name type="scientific">Acidisarcina polymorpha</name>
    <dbReference type="NCBI Taxonomy" id="2211140"/>
    <lineage>
        <taxon>Bacteria</taxon>
        <taxon>Pseudomonadati</taxon>
        <taxon>Acidobacteriota</taxon>
        <taxon>Terriglobia</taxon>
        <taxon>Terriglobales</taxon>
        <taxon>Acidobacteriaceae</taxon>
        <taxon>Acidisarcina</taxon>
    </lineage>
</organism>
<proteinExistence type="predicted"/>
<sequence>MPEHFGEVGLICEAAAQCNVCQSDVRFRQMPCRGLNP</sequence>
<evidence type="ECO:0000313" key="2">
    <source>
        <dbReference type="Proteomes" id="UP000253606"/>
    </source>
</evidence>